<dbReference type="OrthoDB" id="10562231at2759"/>
<feature type="region of interest" description="Disordered" evidence="1">
    <location>
        <begin position="1"/>
        <end position="32"/>
    </location>
</feature>
<gene>
    <name evidence="3" type="ORF">PV11_01142</name>
</gene>
<evidence type="ECO:0000313" key="3">
    <source>
        <dbReference type="EMBL" id="KIV85448.1"/>
    </source>
</evidence>
<organism evidence="3 4">
    <name type="scientific">Exophiala sideris</name>
    <dbReference type="NCBI Taxonomy" id="1016849"/>
    <lineage>
        <taxon>Eukaryota</taxon>
        <taxon>Fungi</taxon>
        <taxon>Dikarya</taxon>
        <taxon>Ascomycota</taxon>
        <taxon>Pezizomycotina</taxon>
        <taxon>Eurotiomycetes</taxon>
        <taxon>Chaetothyriomycetidae</taxon>
        <taxon>Chaetothyriales</taxon>
        <taxon>Herpotrichiellaceae</taxon>
        <taxon>Exophiala</taxon>
    </lineage>
</organism>
<evidence type="ECO:0000313" key="4">
    <source>
        <dbReference type="Proteomes" id="UP000053599"/>
    </source>
</evidence>
<keyword evidence="2" id="KW-0472">Membrane</keyword>
<reference evidence="3 4" key="1">
    <citation type="submission" date="2015-01" db="EMBL/GenBank/DDBJ databases">
        <title>The Genome Sequence of Exophiala sideris CBS121828.</title>
        <authorList>
            <consortium name="The Broad Institute Genomics Platform"/>
            <person name="Cuomo C."/>
            <person name="de Hoog S."/>
            <person name="Gorbushina A."/>
            <person name="Stielow B."/>
            <person name="Teixiera M."/>
            <person name="Abouelleil A."/>
            <person name="Chapman S.B."/>
            <person name="Priest M."/>
            <person name="Young S.K."/>
            <person name="Wortman J."/>
            <person name="Nusbaum C."/>
            <person name="Birren B."/>
        </authorList>
    </citation>
    <scope>NUCLEOTIDE SEQUENCE [LARGE SCALE GENOMIC DNA]</scope>
    <source>
        <strain evidence="3 4">CBS 121828</strain>
    </source>
</reference>
<evidence type="ECO:0000256" key="2">
    <source>
        <dbReference type="SAM" id="Phobius"/>
    </source>
</evidence>
<proteinExistence type="predicted"/>
<protein>
    <submittedName>
        <fullName evidence="3">Uncharacterized protein</fullName>
    </submittedName>
</protein>
<evidence type="ECO:0000256" key="1">
    <source>
        <dbReference type="SAM" id="MobiDB-lite"/>
    </source>
</evidence>
<feature type="compositionally biased region" description="Basic and acidic residues" evidence="1">
    <location>
        <begin position="22"/>
        <end position="32"/>
    </location>
</feature>
<dbReference type="EMBL" id="KN846951">
    <property type="protein sequence ID" value="KIV85448.1"/>
    <property type="molecule type" value="Genomic_DNA"/>
</dbReference>
<dbReference type="AlphaFoldDB" id="A0A0D1ZFB6"/>
<keyword evidence="2" id="KW-0812">Transmembrane</keyword>
<keyword evidence="2" id="KW-1133">Transmembrane helix</keyword>
<feature type="transmembrane region" description="Helical" evidence="2">
    <location>
        <begin position="169"/>
        <end position="193"/>
    </location>
</feature>
<feature type="transmembrane region" description="Helical" evidence="2">
    <location>
        <begin position="130"/>
        <end position="157"/>
    </location>
</feature>
<feature type="compositionally biased region" description="Polar residues" evidence="1">
    <location>
        <begin position="1"/>
        <end position="21"/>
    </location>
</feature>
<dbReference type="HOGENOM" id="CLU_1354633_0_0_1"/>
<feature type="transmembrane region" description="Helical" evidence="2">
    <location>
        <begin position="105"/>
        <end position="124"/>
    </location>
</feature>
<accession>A0A0D1ZFB6</accession>
<name>A0A0D1ZFB6_9EURO</name>
<sequence>MAASTDQMLPTAPQRTLQKTQGKAEEDNSKSVDLELGEVKSITACSEASTAKHVVDTPPVVYGHAAPKLSHSHASTKTTQKQLPEEKRSFGNFIKALQPEKGGHTFGLILLCAPTVLATIWPIVRIHMWWSLLEATMCIMVASTISVFWLCCAVLFTGDCLRFDDPSKLLIAIIVVQYGGLVLGLCCGVLMYWESSDKHHSR</sequence>
<dbReference type="Proteomes" id="UP000053599">
    <property type="component" value="Unassembled WGS sequence"/>
</dbReference>